<name>A0A3P7LQJ9_DIBLA</name>
<dbReference type="AlphaFoldDB" id="A0A3P7LQJ9"/>
<dbReference type="EMBL" id="UYRU01053452">
    <property type="protein sequence ID" value="VDN12258.1"/>
    <property type="molecule type" value="Genomic_DNA"/>
</dbReference>
<protein>
    <submittedName>
        <fullName evidence="2">Uncharacterized protein</fullName>
    </submittedName>
</protein>
<gene>
    <name evidence="2" type="ORF">DILT_LOCUS8089</name>
</gene>
<feature type="region of interest" description="Disordered" evidence="1">
    <location>
        <begin position="49"/>
        <end position="68"/>
    </location>
</feature>
<evidence type="ECO:0000256" key="1">
    <source>
        <dbReference type="SAM" id="MobiDB-lite"/>
    </source>
</evidence>
<evidence type="ECO:0000313" key="2">
    <source>
        <dbReference type="EMBL" id="VDN12258.1"/>
    </source>
</evidence>
<reference evidence="2 3" key="1">
    <citation type="submission" date="2018-11" db="EMBL/GenBank/DDBJ databases">
        <authorList>
            <consortium name="Pathogen Informatics"/>
        </authorList>
    </citation>
    <scope>NUCLEOTIDE SEQUENCE [LARGE SCALE GENOMIC DNA]</scope>
</reference>
<sequence>MPLFTFVGVDSPLPLDKITVDDLAPAIPVVGGPHDSELPAPAAPHNLRQIQSSLPNPRNLTSLRRVPQ</sequence>
<proteinExistence type="predicted"/>
<evidence type="ECO:0000313" key="3">
    <source>
        <dbReference type="Proteomes" id="UP000281553"/>
    </source>
</evidence>
<accession>A0A3P7LQJ9</accession>
<keyword evidence="3" id="KW-1185">Reference proteome</keyword>
<dbReference type="Proteomes" id="UP000281553">
    <property type="component" value="Unassembled WGS sequence"/>
</dbReference>
<feature type="compositionally biased region" description="Polar residues" evidence="1">
    <location>
        <begin position="49"/>
        <end position="62"/>
    </location>
</feature>
<organism evidence="2 3">
    <name type="scientific">Dibothriocephalus latus</name>
    <name type="common">Fish tapeworm</name>
    <name type="synonym">Diphyllobothrium latum</name>
    <dbReference type="NCBI Taxonomy" id="60516"/>
    <lineage>
        <taxon>Eukaryota</taxon>
        <taxon>Metazoa</taxon>
        <taxon>Spiralia</taxon>
        <taxon>Lophotrochozoa</taxon>
        <taxon>Platyhelminthes</taxon>
        <taxon>Cestoda</taxon>
        <taxon>Eucestoda</taxon>
        <taxon>Diphyllobothriidea</taxon>
        <taxon>Diphyllobothriidae</taxon>
        <taxon>Dibothriocephalus</taxon>
    </lineage>
</organism>